<name>A0A3D0W9T3_9SPHN</name>
<sequence>MLDPATIALAAAAGMLGGAMNALAGGGTFATMPALIAIGLPSPIANASSNVALQPGAIASAWTYRKG</sequence>
<dbReference type="AlphaFoldDB" id="A0A3D0W9T3"/>
<feature type="non-terminal residue" evidence="7">
    <location>
        <position position="67"/>
    </location>
</feature>
<evidence type="ECO:0000313" key="7">
    <source>
        <dbReference type="EMBL" id="HCB75517.1"/>
    </source>
</evidence>
<feature type="signal peptide" evidence="6">
    <location>
        <begin position="1"/>
        <end position="24"/>
    </location>
</feature>
<keyword evidence="4" id="KW-0472">Membrane</keyword>
<keyword evidence="6" id="KW-0732">Signal</keyword>
<dbReference type="Proteomes" id="UP000262699">
    <property type="component" value="Unassembled WGS sequence"/>
</dbReference>
<dbReference type="GO" id="GO:0005886">
    <property type="term" value="C:plasma membrane"/>
    <property type="evidence" value="ECO:0007669"/>
    <property type="project" value="UniProtKB-SubCell"/>
</dbReference>
<evidence type="ECO:0000313" key="8">
    <source>
        <dbReference type="Proteomes" id="UP000262699"/>
    </source>
</evidence>
<keyword evidence="5" id="KW-1003">Cell membrane</keyword>
<dbReference type="EMBL" id="DOYJ01000142">
    <property type="protein sequence ID" value="HCB75517.1"/>
    <property type="molecule type" value="Genomic_DNA"/>
</dbReference>
<evidence type="ECO:0000256" key="5">
    <source>
        <dbReference type="RuleBase" id="RU363041"/>
    </source>
</evidence>
<feature type="chain" id="PRO_5017799828" description="Probable membrane transporter protein" evidence="6">
    <location>
        <begin position="25"/>
        <end position="67"/>
    </location>
</feature>
<comment type="subcellular location">
    <subcellularLocation>
        <location evidence="5">Cell membrane</location>
        <topology evidence="5">Multi-pass membrane protein</topology>
    </subcellularLocation>
    <subcellularLocation>
        <location evidence="1">Membrane</location>
        <topology evidence="1">Multi-pass membrane protein</topology>
    </subcellularLocation>
</comment>
<keyword evidence="3" id="KW-1133">Transmembrane helix</keyword>
<evidence type="ECO:0000256" key="2">
    <source>
        <dbReference type="ARBA" id="ARBA00022692"/>
    </source>
</evidence>
<dbReference type="InterPro" id="IPR002781">
    <property type="entry name" value="TM_pro_TauE-like"/>
</dbReference>
<reference evidence="7 8" key="1">
    <citation type="journal article" date="2018" name="Nat. Biotechnol.">
        <title>A standardized bacterial taxonomy based on genome phylogeny substantially revises the tree of life.</title>
        <authorList>
            <person name="Parks D.H."/>
            <person name="Chuvochina M."/>
            <person name="Waite D.W."/>
            <person name="Rinke C."/>
            <person name="Skarshewski A."/>
            <person name="Chaumeil P.A."/>
            <person name="Hugenholtz P."/>
        </authorList>
    </citation>
    <scope>NUCLEOTIDE SEQUENCE [LARGE SCALE GENOMIC DNA]</scope>
    <source>
        <strain evidence="7">UBA9015</strain>
    </source>
</reference>
<gene>
    <name evidence="7" type="ORF">DEP91_04990</name>
</gene>
<evidence type="ECO:0000256" key="1">
    <source>
        <dbReference type="ARBA" id="ARBA00004141"/>
    </source>
</evidence>
<dbReference type="Pfam" id="PF01925">
    <property type="entry name" value="TauE"/>
    <property type="match status" value="1"/>
</dbReference>
<evidence type="ECO:0000256" key="4">
    <source>
        <dbReference type="ARBA" id="ARBA00023136"/>
    </source>
</evidence>
<evidence type="ECO:0000256" key="3">
    <source>
        <dbReference type="ARBA" id="ARBA00022989"/>
    </source>
</evidence>
<protein>
    <recommendedName>
        <fullName evidence="5">Probable membrane transporter protein</fullName>
    </recommendedName>
</protein>
<comment type="caution">
    <text evidence="7">The sequence shown here is derived from an EMBL/GenBank/DDBJ whole genome shotgun (WGS) entry which is preliminary data.</text>
</comment>
<accession>A0A3D0W9T3</accession>
<organism evidence="7 8">
    <name type="scientific">Sphingomonas bacterium</name>
    <dbReference type="NCBI Taxonomy" id="1895847"/>
    <lineage>
        <taxon>Bacteria</taxon>
        <taxon>Pseudomonadati</taxon>
        <taxon>Pseudomonadota</taxon>
        <taxon>Alphaproteobacteria</taxon>
        <taxon>Sphingomonadales</taxon>
        <taxon>Sphingomonadaceae</taxon>
        <taxon>Sphingomonas</taxon>
    </lineage>
</organism>
<keyword evidence="2" id="KW-0812">Transmembrane</keyword>
<comment type="similarity">
    <text evidence="5">Belongs to the 4-toluene sulfonate uptake permease (TSUP) (TC 2.A.102) family.</text>
</comment>
<proteinExistence type="inferred from homology"/>
<evidence type="ECO:0000256" key="6">
    <source>
        <dbReference type="SAM" id="SignalP"/>
    </source>
</evidence>